<dbReference type="GO" id="GO:0008237">
    <property type="term" value="F:metallopeptidase activity"/>
    <property type="evidence" value="ECO:0007669"/>
    <property type="project" value="UniProtKB-KW"/>
</dbReference>
<dbReference type="EMBL" id="SJWY01000157">
    <property type="protein sequence ID" value="TDE71533.1"/>
    <property type="molecule type" value="Genomic_DNA"/>
</dbReference>
<dbReference type="Proteomes" id="UP000295231">
    <property type="component" value="Unassembled WGS sequence"/>
</dbReference>
<keyword evidence="1" id="KW-0378">Hydrolase</keyword>
<protein>
    <submittedName>
        <fullName evidence="1">CPBP family intramembrane metalloprotease</fullName>
    </submittedName>
</protein>
<proteinExistence type="predicted"/>
<reference evidence="1 2" key="1">
    <citation type="submission" date="2019-03" db="EMBL/GenBank/DDBJ databases">
        <authorList>
            <person name="Fan P."/>
        </authorList>
    </citation>
    <scope>NUCLEOTIDE SEQUENCE [LARGE SCALE GENOMIC DNA]</scope>
    <source>
        <strain evidence="1 2">KCJ4950</strain>
    </source>
</reference>
<gene>
    <name evidence="1" type="ORF">E0E04_06725</name>
</gene>
<organism evidence="1 2">
    <name type="scientific">Streptococcus vicugnae</name>
    <dbReference type="NCBI Taxonomy" id="2740579"/>
    <lineage>
        <taxon>Bacteria</taxon>
        <taxon>Bacillati</taxon>
        <taxon>Bacillota</taxon>
        <taxon>Bacilli</taxon>
        <taxon>Lactobacillales</taxon>
        <taxon>Streptococcaceae</taxon>
        <taxon>Streptococcus</taxon>
    </lineage>
</organism>
<name>A0A4R5G3W9_9STRE</name>
<evidence type="ECO:0000313" key="2">
    <source>
        <dbReference type="Proteomes" id="UP000295231"/>
    </source>
</evidence>
<evidence type="ECO:0000313" key="1">
    <source>
        <dbReference type="EMBL" id="TDE71533.1"/>
    </source>
</evidence>
<keyword evidence="2" id="KW-1185">Reference proteome</keyword>
<dbReference type="GO" id="GO:0006508">
    <property type="term" value="P:proteolysis"/>
    <property type="evidence" value="ECO:0007669"/>
    <property type="project" value="UniProtKB-KW"/>
</dbReference>
<sequence length="32" mass="3619">MIHSDKITCNYLIKGVFMIEKVKNSLAPKLLA</sequence>
<dbReference type="AlphaFoldDB" id="A0A4R5G3W9"/>
<keyword evidence="1" id="KW-0645">Protease</keyword>
<accession>A0A4R5G3W9</accession>
<keyword evidence="1" id="KW-0482">Metalloprotease</keyword>
<comment type="caution">
    <text evidence="1">The sequence shown here is derived from an EMBL/GenBank/DDBJ whole genome shotgun (WGS) entry which is preliminary data.</text>
</comment>
<feature type="non-terminal residue" evidence="1">
    <location>
        <position position="32"/>
    </location>
</feature>